<dbReference type="InParanoid" id="A0A409XHB2"/>
<accession>A0A409XHB2</accession>
<dbReference type="Proteomes" id="UP000283269">
    <property type="component" value="Unassembled WGS sequence"/>
</dbReference>
<feature type="transmembrane region" description="Helical" evidence="1">
    <location>
        <begin position="535"/>
        <end position="560"/>
    </location>
</feature>
<feature type="transmembrane region" description="Helical" evidence="1">
    <location>
        <begin position="566"/>
        <end position="585"/>
    </location>
</feature>
<evidence type="ECO:0000256" key="1">
    <source>
        <dbReference type="SAM" id="Phobius"/>
    </source>
</evidence>
<feature type="transmembrane region" description="Helical" evidence="1">
    <location>
        <begin position="380"/>
        <end position="404"/>
    </location>
</feature>
<feature type="transmembrane region" description="Helical" evidence="1">
    <location>
        <begin position="252"/>
        <end position="273"/>
    </location>
</feature>
<feature type="transmembrane region" description="Helical" evidence="1">
    <location>
        <begin position="108"/>
        <end position="130"/>
    </location>
</feature>
<evidence type="ECO:0000313" key="3">
    <source>
        <dbReference type="Proteomes" id="UP000283269"/>
    </source>
</evidence>
<keyword evidence="3" id="KW-1185">Reference proteome</keyword>
<feature type="transmembrane region" description="Helical" evidence="1">
    <location>
        <begin position="57"/>
        <end position="88"/>
    </location>
</feature>
<feature type="transmembrane region" description="Helical" evidence="1">
    <location>
        <begin position="223"/>
        <end position="246"/>
    </location>
</feature>
<keyword evidence="1" id="KW-0812">Transmembrane</keyword>
<evidence type="ECO:0000313" key="2">
    <source>
        <dbReference type="EMBL" id="PPQ90152.1"/>
    </source>
</evidence>
<keyword evidence="1" id="KW-1133">Transmembrane helix</keyword>
<organism evidence="2 3">
    <name type="scientific">Psilocybe cyanescens</name>
    <dbReference type="NCBI Taxonomy" id="93625"/>
    <lineage>
        <taxon>Eukaryota</taxon>
        <taxon>Fungi</taxon>
        <taxon>Dikarya</taxon>
        <taxon>Basidiomycota</taxon>
        <taxon>Agaricomycotina</taxon>
        <taxon>Agaricomycetes</taxon>
        <taxon>Agaricomycetidae</taxon>
        <taxon>Agaricales</taxon>
        <taxon>Agaricineae</taxon>
        <taxon>Strophariaceae</taxon>
        <taxon>Psilocybe</taxon>
    </lineage>
</organism>
<feature type="transmembrane region" description="Helical" evidence="1">
    <location>
        <begin position="181"/>
        <end position="202"/>
    </location>
</feature>
<proteinExistence type="predicted"/>
<dbReference type="AlphaFoldDB" id="A0A409XHB2"/>
<comment type="caution">
    <text evidence="2">The sequence shown here is derived from an EMBL/GenBank/DDBJ whole genome shotgun (WGS) entry which is preliminary data.</text>
</comment>
<sequence length="668" mass="74472">MTDGPLGLVGTGVPINVAITFAVWVELLLYGIYVTLFISALSVMFKRRTSNRATYSAWIFFISVVLMFMVATLHVVLALFRFLRAYILQVDPRGPLFYLFDLTRWDSIVSNALLGTMSWLGDALVIYRCYYVWNCNFWVILLPLLLFLGTVGINAYTLYWFTHPFDTHINFNVMISLLNSIYPLALTQNVLTTGLITVKIWLQHRASSASGVVDRGSPLSLMRILLIIIESAMIYTLQLFILIILYFKQNNFQFVVQSAVVPSIGIVFVLIAVRVHIAKSTSGFGTGLGTIPGWLDDGGSAIELSGQRSSSPAAGVTFRVAANDLDRDGDSEPFDSSSYTHKSHTGDKLLHVVLPHFLFATDLSTLQWEMGLTADTGLAVGIWVEALLYGVYACLFFEALYIMLNKRAGNVSSAKVFLGGTITMFLLATAHMVVNLYRFIRGFVLVLDPNGPFAYFFDFGRWDTVAHNAMLCIMTWLGDALVSETVILRWMATIYPFAFGQNTITTGMIAFKIWRQHRASTILGVTSNSPLDLLGVVRIIIESAMIYTFQLLILIILFPLHHNAQLIVQNAVIPSMGIVFVLIAVRVQFSRSRTLFGETVMASMPPWLNDGSSTRGQNDIERQRSPRHSIALQMVNTDDTQEKRERVLLSFLRQPGPARSSGHSTSAP</sequence>
<dbReference type="OrthoDB" id="3346544at2759"/>
<name>A0A409XHB2_PSICY</name>
<feature type="transmembrane region" description="Helical" evidence="1">
    <location>
        <begin position="469"/>
        <end position="488"/>
    </location>
</feature>
<reference evidence="2 3" key="1">
    <citation type="journal article" date="2018" name="Evol. Lett.">
        <title>Horizontal gene cluster transfer increased hallucinogenic mushroom diversity.</title>
        <authorList>
            <person name="Reynolds H.T."/>
            <person name="Vijayakumar V."/>
            <person name="Gluck-Thaler E."/>
            <person name="Korotkin H.B."/>
            <person name="Matheny P.B."/>
            <person name="Slot J.C."/>
        </authorList>
    </citation>
    <scope>NUCLEOTIDE SEQUENCE [LARGE SCALE GENOMIC DNA]</scope>
    <source>
        <strain evidence="2 3">2631</strain>
    </source>
</reference>
<feature type="transmembrane region" description="Helical" evidence="1">
    <location>
        <begin position="494"/>
        <end position="514"/>
    </location>
</feature>
<protein>
    <submittedName>
        <fullName evidence="2">Uncharacterized protein</fullName>
    </submittedName>
</protein>
<keyword evidence="1" id="KW-0472">Membrane</keyword>
<gene>
    <name evidence="2" type="ORF">CVT25_012463</name>
</gene>
<dbReference type="EMBL" id="NHYD01001696">
    <property type="protein sequence ID" value="PPQ90152.1"/>
    <property type="molecule type" value="Genomic_DNA"/>
</dbReference>
<feature type="transmembrane region" description="Helical" evidence="1">
    <location>
        <begin position="416"/>
        <end position="433"/>
    </location>
</feature>
<feature type="transmembrane region" description="Helical" evidence="1">
    <location>
        <begin position="137"/>
        <end position="161"/>
    </location>
</feature>